<accession>A0A2S1L8Z6</accession>
<dbReference type="AlphaFoldDB" id="A0A2S1L8Z6"/>
<evidence type="ECO:0000313" key="2">
    <source>
        <dbReference type="Proteomes" id="UP000244527"/>
    </source>
</evidence>
<dbReference type="EMBL" id="CP020918">
    <property type="protein sequence ID" value="AWG20207.1"/>
    <property type="molecule type" value="Genomic_DNA"/>
</dbReference>
<protein>
    <submittedName>
        <fullName evidence="1">Uncharacterized protein</fullName>
    </submittedName>
</protein>
<sequence length="72" mass="8688">MGIFDTFISVVVFALVAKLVWDKFQSHPSDKYHNDSWKEARKNIKKKYICINETLRILSVYRNSTIRYRLEY</sequence>
<evidence type="ECO:0000313" key="1">
    <source>
        <dbReference type="EMBL" id="AWG20207.1"/>
    </source>
</evidence>
<keyword evidence="2" id="KW-1185">Reference proteome</keyword>
<name>A0A2S1L8Z6_9FLAO</name>
<proteinExistence type="predicted"/>
<dbReference type="Proteomes" id="UP000244527">
    <property type="component" value="Chromosome"/>
</dbReference>
<organism evidence="1 2">
    <name type="scientific">Flavobacterium faecale</name>
    <dbReference type="NCBI Taxonomy" id="1355330"/>
    <lineage>
        <taxon>Bacteria</taxon>
        <taxon>Pseudomonadati</taxon>
        <taxon>Bacteroidota</taxon>
        <taxon>Flavobacteriia</taxon>
        <taxon>Flavobacteriales</taxon>
        <taxon>Flavobacteriaceae</taxon>
        <taxon>Flavobacterium</taxon>
    </lineage>
</organism>
<gene>
    <name evidence="1" type="ORF">FFWV33_01030</name>
</gene>
<dbReference type="KEGG" id="ffa:FFWV33_01030"/>
<reference evidence="1 2" key="1">
    <citation type="submission" date="2017-04" db="EMBL/GenBank/DDBJ databases">
        <title>Compelte genome sequence of WV33.</title>
        <authorList>
            <person name="Lee P.C."/>
        </authorList>
    </citation>
    <scope>NUCLEOTIDE SEQUENCE [LARGE SCALE GENOMIC DNA]</scope>
    <source>
        <strain evidence="1 2">WV33</strain>
    </source>
</reference>